<dbReference type="PANTHER" id="PTHR30325:SF0">
    <property type="entry name" value="INNER MEMBRANE ABC TRANSPORTER PERMEASE PROTEIN YEJE"/>
    <property type="match status" value="1"/>
</dbReference>
<feature type="domain" description="ABC transmembrane type-1" evidence="6">
    <location>
        <begin position="155"/>
        <end position="343"/>
    </location>
</feature>
<evidence type="ECO:0000259" key="6">
    <source>
        <dbReference type="PROSITE" id="PS50928"/>
    </source>
</evidence>
<dbReference type="GO" id="GO:0005886">
    <property type="term" value="C:plasma membrane"/>
    <property type="evidence" value="ECO:0007669"/>
    <property type="project" value="UniProtKB-SubCell"/>
</dbReference>
<feature type="transmembrane region" description="Helical" evidence="5">
    <location>
        <begin position="204"/>
        <end position="233"/>
    </location>
</feature>
<keyword evidence="3 5" id="KW-1133">Transmembrane helix</keyword>
<dbReference type="GO" id="GO:0042884">
    <property type="term" value="P:microcin transport"/>
    <property type="evidence" value="ECO:0007669"/>
    <property type="project" value="TreeGrafter"/>
</dbReference>
<evidence type="ECO:0000256" key="4">
    <source>
        <dbReference type="ARBA" id="ARBA00023136"/>
    </source>
</evidence>
<protein>
    <submittedName>
        <fullName evidence="7">ABC transporter permease</fullName>
    </submittedName>
</protein>
<dbReference type="Gene3D" id="1.10.3720.10">
    <property type="entry name" value="MetI-like"/>
    <property type="match status" value="1"/>
</dbReference>
<dbReference type="InterPro" id="IPR035906">
    <property type="entry name" value="MetI-like_sf"/>
</dbReference>
<evidence type="ECO:0000256" key="2">
    <source>
        <dbReference type="ARBA" id="ARBA00022692"/>
    </source>
</evidence>
<evidence type="ECO:0000313" key="7">
    <source>
        <dbReference type="EMBL" id="GGC17206.1"/>
    </source>
</evidence>
<dbReference type="Pfam" id="PF12911">
    <property type="entry name" value="OppC_N"/>
    <property type="match status" value="1"/>
</dbReference>
<comment type="subcellular location">
    <subcellularLocation>
        <location evidence="1 5">Cell membrane</location>
        <topology evidence="1 5">Multi-pass membrane protein</topology>
    </subcellularLocation>
</comment>
<dbReference type="GO" id="GO:0055085">
    <property type="term" value="P:transmembrane transport"/>
    <property type="evidence" value="ECO:0007669"/>
    <property type="project" value="InterPro"/>
</dbReference>
<evidence type="ECO:0000256" key="5">
    <source>
        <dbReference type="RuleBase" id="RU363032"/>
    </source>
</evidence>
<accession>A0A8J2XYT8</accession>
<feature type="transmembrane region" description="Helical" evidence="5">
    <location>
        <begin position="37"/>
        <end position="55"/>
    </location>
</feature>
<comment type="similarity">
    <text evidence="5">Belongs to the binding-protein-dependent transport system permease family.</text>
</comment>
<keyword evidence="5" id="KW-0813">Transport</keyword>
<reference evidence="7" key="1">
    <citation type="journal article" date="2014" name="Int. J. Syst. Evol. Microbiol.">
        <title>Complete genome sequence of Corynebacterium casei LMG S-19264T (=DSM 44701T), isolated from a smear-ripened cheese.</title>
        <authorList>
            <consortium name="US DOE Joint Genome Institute (JGI-PGF)"/>
            <person name="Walter F."/>
            <person name="Albersmeier A."/>
            <person name="Kalinowski J."/>
            <person name="Ruckert C."/>
        </authorList>
    </citation>
    <scope>NUCLEOTIDE SEQUENCE</scope>
    <source>
        <strain evidence="7">CCM 7086</strain>
    </source>
</reference>
<proteinExistence type="inferred from homology"/>
<keyword evidence="2 5" id="KW-0812">Transmembrane</keyword>
<gene>
    <name evidence="7" type="ORF">GCM10007205_27760</name>
</gene>
<feature type="transmembrane region" description="Helical" evidence="5">
    <location>
        <begin position="159"/>
        <end position="184"/>
    </location>
</feature>
<name>A0A8J2XYT8_9BURK</name>
<organism evidence="7 8">
    <name type="scientific">Oxalicibacterium flavum</name>
    <dbReference type="NCBI Taxonomy" id="179467"/>
    <lineage>
        <taxon>Bacteria</taxon>
        <taxon>Pseudomonadati</taxon>
        <taxon>Pseudomonadota</taxon>
        <taxon>Betaproteobacteria</taxon>
        <taxon>Burkholderiales</taxon>
        <taxon>Oxalobacteraceae</taxon>
        <taxon>Oxalicibacterium</taxon>
    </lineage>
</organism>
<sequence>MSAVSSSVSAASLAAAPSVSPWRRVWLRFRRSRRGYVSLVLFSILVVISLFAEFVSNDKPLVARYNGELVFPIFNDYSEKKFGGDFDTPADYLDPFIQQQFKKDGNWAVYPLNRYHYNTLNYFAKAPNPAPPSAENWLGTDDRGRDVFARLLYGFRVSVLFGFALTITGVILGMVTGAIQGYFAGRTDLFFQRFMEIWGAMPELYLLIIFASIFQPSIGLLLVLLSLFGWMGLSDYVRADFLRNRNLEYVQAARALGLSNGQIIWRHVLPNSLTPVVTFLPFRMSAAILALTSLDFLGLGVPPDTASLGELLAQGKNNLDAWWIAVSTFVVLTVMLLLLTNIGDALRNALDVRRKA</sequence>
<evidence type="ECO:0000313" key="8">
    <source>
        <dbReference type="Proteomes" id="UP000620266"/>
    </source>
</evidence>
<evidence type="ECO:0000256" key="3">
    <source>
        <dbReference type="ARBA" id="ARBA00022989"/>
    </source>
</evidence>
<comment type="caution">
    <text evidence="7">The sequence shown here is derived from an EMBL/GenBank/DDBJ whole genome shotgun (WGS) entry which is preliminary data.</text>
</comment>
<dbReference type="InterPro" id="IPR000515">
    <property type="entry name" value="MetI-like"/>
</dbReference>
<evidence type="ECO:0000256" key="1">
    <source>
        <dbReference type="ARBA" id="ARBA00004651"/>
    </source>
</evidence>
<dbReference type="Proteomes" id="UP000620266">
    <property type="component" value="Unassembled WGS sequence"/>
</dbReference>
<dbReference type="PROSITE" id="PS50928">
    <property type="entry name" value="ABC_TM1"/>
    <property type="match status" value="1"/>
</dbReference>
<dbReference type="AlphaFoldDB" id="A0A8J2XYT8"/>
<dbReference type="EMBL" id="BMCG01000006">
    <property type="protein sequence ID" value="GGC17206.1"/>
    <property type="molecule type" value="Genomic_DNA"/>
</dbReference>
<keyword evidence="8" id="KW-1185">Reference proteome</keyword>
<dbReference type="Pfam" id="PF00528">
    <property type="entry name" value="BPD_transp_1"/>
    <property type="match status" value="1"/>
</dbReference>
<dbReference type="SUPFAM" id="SSF161098">
    <property type="entry name" value="MetI-like"/>
    <property type="match status" value="1"/>
</dbReference>
<feature type="transmembrane region" description="Helical" evidence="5">
    <location>
        <begin position="321"/>
        <end position="346"/>
    </location>
</feature>
<keyword evidence="4 5" id="KW-0472">Membrane</keyword>
<dbReference type="CDD" id="cd06261">
    <property type="entry name" value="TM_PBP2"/>
    <property type="match status" value="1"/>
</dbReference>
<dbReference type="PANTHER" id="PTHR30325">
    <property type="entry name" value="MEMBRANE COMPONENT OF ABC TRANSPORTER"/>
    <property type="match status" value="1"/>
</dbReference>
<reference evidence="7" key="2">
    <citation type="submission" date="2020-09" db="EMBL/GenBank/DDBJ databases">
        <authorList>
            <person name="Sun Q."/>
            <person name="Sedlacek I."/>
        </authorList>
    </citation>
    <scope>NUCLEOTIDE SEQUENCE</scope>
    <source>
        <strain evidence="7">CCM 7086</strain>
    </source>
</reference>
<dbReference type="RefSeq" id="WP_188397209.1">
    <property type="nucleotide sequence ID" value="NZ_BMCG01000006.1"/>
</dbReference>
<dbReference type="InterPro" id="IPR025966">
    <property type="entry name" value="OppC_N"/>
</dbReference>